<reference evidence="12" key="1">
    <citation type="journal article" date="2021" name="Evol. Appl.">
        <title>The genome of the Pyrenean desman and the effects of bottlenecks and inbreeding on the genomic landscape of an endangered species.</title>
        <authorList>
            <person name="Escoda L."/>
            <person name="Castresana J."/>
        </authorList>
    </citation>
    <scope>NUCLEOTIDE SEQUENCE</scope>
    <source>
        <strain evidence="12">IBE-C5619</strain>
    </source>
</reference>
<keyword evidence="6" id="KW-0539">Nucleus</keyword>
<dbReference type="InterPro" id="IPR001870">
    <property type="entry name" value="B30.2/SPRY"/>
</dbReference>
<feature type="domain" description="B30.2/SPRY" evidence="10">
    <location>
        <begin position="325"/>
        <end position="514"/>
    </location>
</feature>
<evidence type="ECO:0000259" key="10">
    <source>
        <dbReference type="PROSITE" id="PS50188"/>
    </source>
</evidence>
<dbReference type="PANTHER" id="PTHR12245:SF5">
    <property type="entry name" value="SPRY DOMAIN-CONTAINING SOCS BOX PROTEIN 3"/>
    <property type="match status" value="1"/>
</dbReference>
<dbReference type="FunFam" id="2.60.120.920:FF:000018">
    <property type="entry name" value="SPRY domain-containing SOCS box protein 3 isoform X2"/>
    <property type="match status" value="1"/>
</dbReference>
<dbReference type="PANTHER" id="PTHR12245">
    <property type="entry name" value="SPRY DOMAIN CONTAINING SOCS BOX PROTEIN"/>
    <property type="match status" value="1"/>
</dbReference>
<evidence type="ECO:0000256" key="3">
    <source>
        <dbReference type="ARBA" id="ARBA00010910"/>
    </source>
</evidence>
<accession>A0A8J5ZS93</accession>
<comment type="subunit">
    <text evidence="8">Substrate-recognition component of the ECS(SPSB3) complex, composed of SPSB3, CUL5, ELOB, ELOC and RNF7/RBX2. Interacts with MET.</text>
</comment>
<dbReference type="EMBL" id="JAGFMF010012160">
    <property type="protein sequence ID" value="KAG8506413.1"/>
    <property type="molecule type" value="Genomic_DNA"/>
</dbReference>
<protein>
    <recommendedName>
        <fullName evidence="4">SPRY domain-containing SOCS box protein 3</fullName>
    </recommendedName>
</protein>
<proteinExistence type="inferred from homology"/>
<evidence type="ECO:0000256" key="4">
    <source>
        <dbReference type="ARBA" id="ARBA00014684"/>
    </source>
</evidence>
<dbReference type="PROSITE" id="PS50225">
    <property type="entry name" value="SOCS"/>
    <property type="match status" value="1"/>
</dbReference>
<dbReference type="AlphaFoldDB" id="A0A8J5ZS93"/>
<evidence type="ECO:0000256" key="6">
    <source>
        <dbReference type="ARBA" id="ARBA00023242"/>
    </source>
</evidence>
<evidence type="ECO:0000256" key="9">
    <source>
        <dbReference type="SAM" id="MobiDB-lite"/>
    </source>
</evidence>
<dbReference type="InterPro" id="IPR013320">
    <property type="entry name" value="ConA-like_dom_sf"/>
</dbReference>
<name>A0A8J5ZS93_GALPY</name>
<dbReference type="OrthoDB" id="5951542at2759"/>
<dbReference type="InterPro" id="IPR050672">
    <property type="entry name" value="FBXO45-Fsn/SPSB_families"/>
</dbReference>
<feature type="domain" description="SOCS box" evidence="11">
    <location>
        <begin position="516"/>
        <end position="550"/>
    </location>
</feature>
<dbReference type="GO" id="GO:0043161">
    <property type="term" value="P:proteasome-mediated ubiquitin-dependent protein catabolic process"/>
    <property type="evidence" value="ECO:0007669"/>
    <property type="project" value="TreeGrafter"/>
</dbReference>
<comment type="pathway">
    <text evidence="2">Protein modification; protein ubiquitination.</text>
</comment>
<evidence type="ECO:0000256" key="5">
    <source>
        <dbReference type="ARBA" id="ARBA00022786"/>
    </source>
</evidence>
<dbReference type="InterPro" id="IPR035754">
    <property type="entry name" value="SPRY_SPSB3"/>
</dbReference>
<sequence length="576" mass="60441">MGRASPPPAPLDRPRVRAPASQRAPAPLDRPISARGARRFRPDAAPAAPLPRPDAGPPCRAPSPWAAPPPPAASDGRRGAPRRHSQPPPPAGLRCASAGSRAGAGVVDVVSRRKVGHGAGRRSAGLAGPGHLPAAVSGASGAGPAAGGTPRWRPWGAAGVWPEEPRGWAAAGELDAEAGCMEEPGGARGPQAVAGPAAAGGRAGVAPGPCCLQGAARLPPGSPPGLGRLGEVLPAMARRPRGSRACPFVLSAARRDVDAWTVDGRTVALVGTGRACGYSSDGQHSDSDSDPECTALPPPVPSAVPVTGESFCDCTGQSEAFCSGLPAAHRGQDCRCGEEDEDFDWVWDDLNKSSAALLSCDNRQVSFHAEYSCGTAAIRGTKELGDGQHFWEIKMTSPVYGTDMMVGIGTSEVDLDKYHHTFCSLLGRDEDSWGLSYTGLLHHKGDKTSFSSRFGQGSIIGVHLDAWHGTLTFFKNRECIGVAATQLQNRKFYPMVCSTAAKSSMKVIRSCASSTSLQYLCCYRLRQLRPGSGDTLEGLPLPPGLKQLLRLKLGWVLSMRCGPAPRRRPRKRCRRT</sequence>
<dbReference type="InterPro" id="IPR043136">
    <property type="entry name" value="B30.2/SPRY_sf"/>
</dbReference>
<comment type="subcellular location">
    <subcellularLocation>
        <location evidence="1">Nucleus</location>
    </subcellularLocation>
</comment>
<keyword evidence="5" id="KW-0833">Ubl conjugation pathway</keyword>
<evidence type="ECO:0000313" key="13">
    <source>
        <dbReference type="Proteomes" id="UP000700334"/>
    </source>
</evidence>
<feature type="compositionally biased region" description="Pro residues" evidence="9">
    <location>
        <begin position="48"/>
        <end position="72"/>
    </location>
</feature>
<feature type="compositionally biased region" description="Pro residues" evidence="9">
    <location>
        <begin position="1"/>
        <end position="11"/>
    </location>
</feature>
<feature type="region of interest" description="Disordered" evidence="9">
    <location>
        <begin position="279"/>
        <end position="300"/>
    </location>
</feature>
<evidence type="ECO:0000256" key="2">
    <source>
        <dbReference type="ARBA" id="ARBA00004906"/>
    </source>
</evidence>
<comment type="caution">
    <text evidence="12">The sequence shown here is derived from an EMBL/GenBank/DDBJ whole genome shotgun (WGS) entry which is preliminary data.</text>
</comment>
<dbReference type="SUPFAM" id="SSF49899">
    <property type="entry name" value="Concanavalin A-like lectins/glucanases"/>
    <property type="match status" value="1"/>
</dbReference>
<gene>
    <name evidence="12" type="ORF">J0S82_010330</name>
</gene>
<keyword evidence="13" id="KW-1185">Reference proteome</keyword>
<dbReference type="Proteomes" id="UP000700334">
    <property type="component" value="Unassembled WGS sequence"/>
</dbReference>
<dbReference type="PROSITE" id="PS50188">
    <property type="entry name" value="B302_SPRY"/>
    <property type="match status" value="1"/>
</dbReference>
<dbReference type="CDD" id="cd12876">
    <property type="entry name" value="SPRY_SOCS3"/>
    <property type="match status" value="1"/>
</dbReference>
<dbReference type="GO" id="GO:0016567">
    <property type="term" value="P:protein ubiquitination"/>
    <property type="evidence" value="ECO:0007669"/>
    <property type="project" value="UniProtKB-UniPathway"/>
</dbReference>
<dbReference type="InterPro" id="IPR003877">
    <property type="entry name" value="SPRY_dom"/>
</dbReference>
<dbReference type="GO" id="GO:0019005">
    <property type="term" value="C:SCF ubiquitin ligase complex"/>
    <property type="evidence" value="ECO:0007669"/>
    <property type="project" value="TreeGrafter"/>
</dbReference>
<evidence type="ECO:0000313" key="12">
    <source>
        <dbReference type="EMBL" id="KAG8506413.1"/>
    </source>
</evidence>
<evidence type="ECO:0000256" key="1">
    <source>
        <dbReference type="ARBA" id="ARBA00004123"/>
    </source>
</evidence>
<dbReference type="UniPathway" id="UPA00143"/>
<organism evidence="12 13">
    <name type="scientific">Galemys pyrenaicus</name>
    <name type="common">Iberian desman</name>
    <name type="synonym">Pyrenean desman</name>
    <dbReference type="NCBI Taxonomy" id="202257"/>
    <lineage>
        <taxon>Eukaryota</taxon>
        <taxon>Metazoa</taxon>
        <taxon>Chordata</taxon>
        <taxon>Craniata</taxon>
        <taxon>Vertebrata</taxon>
        <taxon>Euteleostomi</taxon>
        <taxon>Mammalia</taxon>
        <taxon>Eutheria</taxon>
        <taxon>Laurasiatheria</taxon>
        <taxon>Eulipotyphla</taxon>
        <taxon>Talpidae</taxon>
        <taxon>Galemys</taxon>
    </lineage>
</organism>
<dbReference type="GO" id="GO:0005634">
    <property type="term" value="C:nucleus"/>
    <property type="evidence" value="ECO:0007669"/>
    <property type="project" value="UniProtKB-SubCell"/>
</dbReference>
<dbReference type="Pfam" id="PF00622">
    <property type="entry name" value="SPRY"/>
    <property type="match status" value="1"/>
</dbReference>
<feature type="region of interest" description="Disordered" evidence="9">
    <location>
        <begin position="1"/>
        <end position="101"/>
    </location>
</feature>
<evidence type="ECO:0000256" key="7">
    <source>
        <dbReference type="ARBA" id="ARBA00056941"/>
    </source>
</evidence>
<evidence type="ECO:0000256" key="8">
    <source>
        <dbReference type="ARBA" id="ARBA00064059"/>
    </source>
</evidence>
<feature type="compositionally biased region" description="Low complexity" evidence="9">
    <location>
        <begin position="92"/>
        <end position="101"/>
    </location>
</feature>
<dbReference type="Gene3D" id="2.60.120.920">
    <property type="match status" value="1"/>
</dbReference>
<evidence type="ECO:0000259" key="11">
    <source>
        <dbReference type="PROSITE" id="PS50225"/>
    </source>
</evidence>
<comment type="similarity">
    <text evidence="3">Belongs to the SPSB family.</text>
</comment>
<dbReference type="SMART" id="SM00449">
    <property type="entry name" value="SPRY"/>
    <property type="match status" value="1"/>
</dbReference>
<comment type="function">
    <text evidence="7">Substrate-recognition component of a cullin-5-RING E3 ubiquitin-protein ligase complex (ECS complex, also named CRL5 complex), which mediates the ubiquitination and subsequent proteasomal degradation of target proteins, such as CGAS and SNAI1. The ECS(SPSB3) complex catalyzes 'Lys-48'-linked ubiquitination of nuclear CGAS in cycling cells, leading to its degradation. Recognizes and binds nucleosome-bound CGAS: ubiquitination and degradation of nuclear CGAS during G1 and G2 phases is required to promote low intranuclear CGAS abundance before the next mitotic cycle. The ECS(SPSB3) complex also mediates ubiquitination and degradation of phosphorylated SNAI1.</text>
</comment>
<dbReference type="InterPro" id="IPR001496">
    <property type="entry name" value="SOCS_box"/>
</dbReference>